<dbReference type="PRINTS" id="PR00326">
    <property type="entry name" value="GTP1OBG"/>
</dbReference>
<feature type="region of interest" description="Disordered" evidence="3">
    <location>
        <begin position="588"/>
        <end position="844"/>
    </location>
</feature>
<protein>
    <recommendedName>
        <fullName evidence="4">CP-type G domain-containing protein</fullName>
    </recommendedName>
</protein>
<dbReference type="GO" id="GO:0005730">
    <property type="term" value="C:nucleolus"/>
    <property type="evidence" value="ECO:0007669"/>
    <property type="project" value="TreeGrafter"/>
</dbReference>
<evidence type="ECO:0000313" key="6">
    <source>
        <dbReference type="Proteomes" id="UP000245942"/>
    </source>
</evidence>
<feature type="region of interest" description="Disordered" evidence="3">
    <location>
        <begin position="356"/>
        <end position="461"/>
    </location>
</feature>
<dbReference type="CDD" id="cd04178">
    <property type="entry name" value="Nucleostemin_like"/>
    <property type="match status" value="1"/>
</dbReference>
<feature type="compositionally biased region" description="Basic residues" evidence="3">
    <location>
        <begin position="756"/>
        <end position="768"/>
    </location>
</feature>
<evidence type="ECO:0000256" key="2">
    <source>
        <dbReference type="ARBA" id="ARBA00023134"/>
    </source>
</evidence>
<feature type="compositionally biased region" description="Low complexity" evidence="3">
    <location>
        <begin position="734"/>
        <end position="743"/>
    </location>
</feature>
<sequence length="844" mass="89294">MGRKTQLPPSRGIKKKQDTGPAAFFKHRKQAQQQQAAAGVSPTSQASSSNGAASPSAKGKAKETNGGSAHNDILLSMTSSSADMLDDDGADASTSSLPFSPYSHLTHSNIHGTNKDSSLRAYAHHLRSLVTQSDVLIQVLDARDPMGSRSSHTENLLASHPDKKLLLILTKIDLVPKEVLQKWLVYLRQSYPTLAFKSTSTLSSSGRASRKIQTTAASSSSLEASSSATLLQLLKNYARSQPKGMSLTVGIYGPPNVGKSSLINSLVKSRACSVAPRPGETKNLQTVLLDRKVRLIDSPGVAMSSGRGAVDGIEDVLRGTVKIELVEDPAKPVAEILKRADPVKVTKLYKLPPLYGEEEEEEEPQPVAAPPVAAGPSAIPQDNSPAKAGTHEPVDFASMRRSGMDEDEQEDDSDGEEDDDDFHRPTFDEEDEETIEAHGGANGSTAPTAAKASKRPPPIGYDAEDVTDFLLRLAFTKGKMMRGGKPDIDGAARMVINDWNLGRIAWYKSPPASVNISSSTVPKAATAHEGGEGDEQMESASAAPVEHNEVMTSFSEAFDLEGLFAQADAQLFGGGKVPAAPAAPVAAKTASPATGPRRSAAHDKVLSAADVTSSSLGKRARGDEAEDDSDDDDAASDAGDLSSADEDDSDGEAGGRNRRLSGFASTFDKASTAGDADGDVDEAMSTSFRPVNGQGHSKSKSKNDRDDDALSSLAASSGKSKTKSKSKIPAHLLQQQQQQQAAASMSDSSSPTQPGKRGHRSAVKKARPHKSDPPAYLERLEHKASLPTNAKKLRREGLLEDMESAGGKKGGERKRLKKMQKRESGKGAGGVGGVWKEMEEVTLD</sequence>
<dbReference type="AlphaFoldDB" id="A0A316TZU4"/>
<dbReference type="RefSeq" id="XP_025345334.1">
    <property type="nucleotide sequence ID" value="XM_025493399.1"/>
</dbReference>
<dbReference type="InterPro" id="IPR050755">
    <property type="entry name" value="TRAFAC_YlqF/YawG_RiboMat"/>
</dbReference>
<evidence type="ECO:0000256" key="3">
    <source>
        <dbReference type="SAM" id="MobiDB-lite"/>
    </source>
</evidence>
<proteinExistence type="predicted"/>
<dbReference type="Gene3D" id="3.40.50.300">
    <property type="entry name" value="P-loop containing nucleotide triphosphate hydrolases"/>
    <property type="match status" value="1"/>
</dbReference>
<feature type="compositionally biased region" description="Basic residues" evidence="3">
    <location>
        <begin position="811"/>
        <end position="820"/>
    </location>
</feature>
<feature type="compositionally biased region" description="Low complexity" evidence="3">
    <location>
        <begin position="46"/>
        <end position="58"/>
    </location>
</feature>
<dbReference type="InterPro" id="IPR030378">
    <property type="entry name" value="G_CP_dom"/>
</dbReference>
<feature type="compositionally biased region" description="Low complexity" evidence="3">
    <location>
        <begin position="710"/>
        <end position="719"/>
    </location>
</feature>
<dbReference type="EMBL" id="KZ819338">
    <property type="protein sequence ID" value="PWN18174.1"/>
    <property type="molecule type" value="Genomic_DNA"/>
</dbReference>
<evidence type="ECO:0000259" key="4">
    <source>
        <dbReference type="PROSITE" id="PS51721"/>
    </source>
</evidence>
<organism evidence="5 6">
    <name type="scientific">Pseudomicrostroma glucosiphilum</name>
    <dbReference type="NCBI Taxonomy" id="1684307"/>
    <lineage>
        <taxon>Eukaryota</taxon>
        <taxon>Fungi</taxon>
        <taxon>Dikarya</taxon>
        <taxon>Basidiomycota</taxon>
        <taxon>Ustilaginomycotina</taxon>
        <taxon>Exobasidiomycetes</taxon>
        <taxon>Microstromatales</taxon>
        <taxon>Microstromatales incertae sedis</taxon>
        <taxon>Pseudomicrostroma</taxon>
    </lineage>
</organism>
<dbReference type="Gene3D" id="1.10.1580.10">
    <property type="match status" value="1"/>
</dbReference>
<dbReference type="PANTHER" id="PTHR11089">
    <property type="entry name" value="GTP-BINDING PROTEIN-RELATED"/>
    <property type="match status" value="1"/>
</dbReference>
<evidence type="ECO:0000313" key="5">
    <source>
        <dbReference type="EMBL" id="PWN18174.1"/>
    </source>
</evidence>
<name>A0A316TZU4_9BASI</name>
<feature type="compositionally biased region" description="Acidic residues" evidence="3">
    <location>
        <begin position="405"/>
        <end position="420"/>
    </location>
</feature>
<dbReference type="Pfam" id="PF01926">
    <property type="entry name" value="MMR_HSR1"/>
    <property type="match status" value="1"/>
</dbReference>
<reference evidence="5 6" key="1">
    <citation type="journal article" date="2018" name="Mol. Biol. Evol.">
        <title>Broad Genomic Sampling Reveals a Smut Pathogenic Ancestry of the Fungal Clade Ustilaginomycotina.</title>
        <authorList>
            <person name="Kijpornyongpan T."/>
            <person name="Mondo S.J."/>
            <person name="Barry K."/>
            <person name="Sandor L."/>
            <person name="Lee J."/>
            <person name="Lipzen A."/>
            <person name="Pangilinan J."/>
            <person name="LaButti K."/>
            <person name="Hainaut M."/>
            <person name="Henrissat B."/>
            <person name="Grigoriev I.V."/>
            <person name="Spatafora J.W."/>
            <person name="Aime M.C."/>
        </authorList>
    </citation>
    <scope>NUCLEOTIDE SEQUENCE [LARGE SCALE GENOMIC DNA]</scope>
    <source>
        <strain evidence="5 6">MCA 4718</strain>
    </source>
</reference>
<dbReference type="InterPro" id="IPR027417">
    <property type="entry name" value="P-loop_NTPase"/>
</dbReference>
<keyword evidence="1" id="KW-0547">Nucleotide-binding</keyword>
<dbReference type="PROSITE" id="PS51721">
    <property type="entry name" value="G_CP"/>
    <property type="match status" value="1"/>
</dbReference>
<feature type="domain" description="CP-type G" evidence="4">
    <location>
        <begin position="123"/>
        <end position="304"/>
    </location>
</feature>
<evidence type="ECO:0000256" key="1">
    <source>
        <dbReference type="ARBA" id="ARBA00022741"/>
    </source>
</evidence>
<dbReference type="GO" id="GO:0005525">
    <property type="term" value="F:GTP binding"/>
    <property type="evidence" value="ECO:0007669"/>
    <property type="project" value="UniProtKB-KW"/>
</dbReference>
<dbReference type="GeneID" id="37015133"/>
<feature type="compositionally biased region" description="Acidic residues" evidence="3">
    <location>
        <begin position="624"/>
        <end position="635"/>
    </location>
</feature>
<dbReference type="SUPFAM" id="SSF52540">
    <property type="entry name" value="P-loop containing nucleoside triphosphate hydrolases"/>
    <property type="match status" value="1"/>
</dbReference>
<dbReference type="OrthoDB" id="444945at2759"/>
<gene>
    <name evidence="5" type="ORF">BCV69DRAFT_285475</name>
</gene>
<accession>A0A316TZU4</accession>
<dbReference type="Proteomes" id="UP000245942">
    <property type="component" value="Unassembled WGS sequence"/>
</dbReference>
<keyword evidence="6" id="KW-1185">Reference proteome</keyword>
<dbReference type="InterPro" id="IPR006073">
    <property type="entry name" value="GTP-bd"/>
</dbReference>
<dbReference type="PANTHER" id="PTHR11089:SF30">
    <property type="entry name" value="GUANINE NUCLEOTIDE-BINDING PROTEIN-LIKE 3 HOMOLOG"/>
    <property type="match status" value="1"/>
</dbReference>
<feature type="region of interest" description="Disordered" evidence="3">
    <location>
        <begin position="1"/>
        <end position="72"/>
    </location>
</feature>
<keyword evidence="2" id="KW-0342">GTP-binding</keyword>
<dbReference type="InterPro" id="IPR023179">
    <property type="entry name" value="GTP-bd_ortho_bundle_sf"/>
</dbReference>
<dbReference type="STRING" id="1684307.A0A316TZU4"/>